<dbReference type="InterPro" id="IPR027417">
    <property type="entry name" value="P-loop_NTPase"/>
</dbReference>
<dbReference type="EMBL" id="SACS01000003">
    <property type="protein sequence ID" value="RVU40943.1"/>
    <property type="molecule type" value="Genomic_DNA"/>
</dbReference>
<proteinExistence type="predicted"/>
<sequence length="253" mass="28415">MFVTGLWQTLSKEYQEPAVIGISGAQGSGKTTLSTLLVQFAQEQGVIAGAVSLDDYYLSQQQRAVLAAKVHPLLVMRGVPGSHHIAQAIADAQAVRNGQPVALPRFDKALDQPIAARAPQQFSLLIIEGWCLGLTAQSTADLQQAVNQLEQSEDQSFSWRHFVNQQLAGQYQQYWSLLSSLIWLKAPDWPTICRWRALQEHQLRQQCGKGMNDIELERFMQTFQRLTEHSFLVLPQRADLVVELDAFHQPQLL</sequence>
<keyword evidence="1" id="KW-0418">Kinase</keyword>
<keyword evidence="1" id="KW-0808">Transferase</keyword>
<dbReference type="Gene3D" id="3.40.50.300">
    <property type="entry name" value="P-loop containing nucleotide triphosphate hydrolases"/>
    <property type="match status" value="1"/>
</dbReference>
<dbReference type="SUPFAM" id="SSF52540">
    <property type="entry name" value="P-loop containing nucleoside triphosphate hydrolases"/>
    <property type="match status" value="1"/>
</dbReference>
<evidence type="ECO:0000313" key="2">
    <source>
        <dbReference type="Proteomes" id="UP000283077"/>
    </source>
</evidence>
<comment type="caution">
    <text evidence="1">The sequence shown here is derived from an EMBL/GenBank/DDBJ whole genome shotgun (WGS) entry which is preliminary data.</text>
</comment>
<organism evidence="1 2">
    <name type="scientific">Rheinheimera riviphila</name>
    <dbReference type="NCBI Taxonomy" id="1834037"/>
    <lineage>
        <taxon>Bacteria</taxon>
        <taxon>Pseudomonadati</taxon>
        <taxon>Pseudomonadota</taxon>
        <taxon>Gammaproteobacteria</taxon>
        <taxon>Chromatiales</taxon>
        <taxon>Chromatiaceae</taxon>
        <taxon>Rheinheimera</taxon>
    </lineage>
</organism>
<accession>A0A437R2J4</accession>
<name>A0A437R2J4_9GAMM</name>
<protein>
    <submittedName>
        <fullName evidence="1">Kinase</fullName>
    </submittedName>
</protein>
<dbReference type="OrthoDB" id="455474at2"/>
<dbReference type="AlphaFoldDB" id="A0A437R2J4"/>
<dbReference type="Proteomes" id="UP000283077">
    <property type="component" value="Unassembled WGS sequence"/>
</dbReference>
<evidence type="ECO:0000313" key="1">
    <source>
        <dbReference type="EMBL" id="RVU40943.1"/>
    </source>
</evidence>
<reference evidence="1 2" key="1">
    <citation type="submission" date="2019-01" db="EMBL/GenBank/DDBJ databases">
        <authorList>
            <person name="Chen W.-M."/>
        </authorList>
    </citation>
    <scope>NUCLEOTIDE SEQUENCE [LARGE SCALE GENOMIC DNA]</scope>
    <source>
        <strain evidence="1 2">KYPC3</strain>
    </source>
</reference>
<gene>
    <name evidence="1" type="ORF">EOE67_03920</name>
</gene>
<dbReference type="GO" id="GO:0016301">
    <property type="term" value="F:kinase activity"/>
    <property type="evidence" value="ECO:0007669"/>
    <property type="project" value="UniProtKB-KW"/>
</dbReference>
<keyword evidence="2" id="KW-1185">Reference proteome</keyword>